<evidence type="ECO:0000256" key="10">
    <source>
        <dbReference type="ARBA" id="ARBA00048988"/>
    </source>
</evidence>
<evidence type="ECO:0000256" key="3">
    <source>
        <dbReference type="ARBA" id="ARBA00022801"/>
    </source>
</evidence>
<dbReference type="GO" id="GO:0005524">
    <property type="term" value="F:ATP binding"/>
    <property type="evidence" value="ECO:0007669"/>
    <property type="project" value="UniProtKB-UniRule"/>
</dbReference>
<comment type="similarity">
    <text evidence="1">Belongs to the helicase family. UvrD subfamily.</text>
</comment>
<evidence type="ECO:0000256" key="6">
    <source>
        <dbReference type="ARBA" id="ARBA00023125"/>
    </source>
</evidence>
<keyword evidence="3 11" id="KW-0378">Hydrolase</keyword>
<evidence type="ECO:0000256" key="5">
    <source>
        <dbReference type="ARBA" id="ARBA00022840"/>
    </source>
</evidence>
<dbReference type="EC" id="5.6.2.4" evidence="9"/>
<dbReference type="CDD" id="cd17932">
    <property type="entry name" value="DEXQc_UvrD"/>
    <property type="match status" value="1"/>
</dbReference>
<keyword evidence="4 11" id="KW-0347">Helicase</keyword>
<evidence type="ECO:0000256" key="8">
    <source>
        <dbReference type="ARBA" id="ARBA00034617"/>
    </source>
</evidence>
<evidence type="ECO:0000256" key="9">
    <source>
        <dbReference type="ARBA" id="ARBA00034808"/>
    </source>
</evidence>
<dbReference type="GO" id="GO:0043138">
    <property type="term" value="F:3'-5' DNA helicase activity"/>
    <property type="evidence" value="ECO:0007669"/>
    <property type="project" value="UniProtKB-EC"/>
</dbReference>
<evidence type="ECO:0000256" key="11">
    <source>
        <dbReference type="PROSITE-ProRule" id="PRU00560"/>
    </source>
</evidence>
<dbReference type="Gene3D" id="1.10.486.10">
    <property type="entry name" value="PCRA, domain 4"/>
    <property type="match status" value="1"/>
</dbReference>
<dbReference type="Pfam" id="PF13361">
    <property type="entry name" value="UvrD_C"/>
    <property type="match status" value="1"/>
</dbReference>
<dbReference type="eggNOG" id="COG0210">
    <property type="taxonomic scope" value="Bacteria"/>
</dbReference>
<dbReference type="GO" id="GO:0003677">
    <property type="term" value="F:DNA binding"/>
    <property type="evidence" value="ECO:0007669"/>
    <property type="project" value="UniProtKB-KW"/>
</dbReference>
<keyword evidence="15" id="KW-1185">Reference proteome</keyword>
<sequence>MHDYFKRQKQTLGVTLNDVQQEAVLHTEGPLLLLASPGSGKTTTVIMRIGYLIQEKHVQPYRIKAVTFSKAAAEDMKERYATFFPGLPPVDFSTIHSLAFEMVRKQFAKEGVAFQIIEGHLDGEATQEGHRALHKKMILRELFQRYAGENITDDQLDELTTHISYLKNKMIPESEWAAVKTDVPHAAKIVSEYEHIKRTGYGERLLDFDDMLVLAEEILAVNETVQKDYQSRYDYVLTDESQDTSLVQHKIIEKLVSHHQNLCVVADDDQSIYSWRGAEPHYLLRFKDVYPTAKILYMEQNYRSSADIVSVANTFIKQNKQRYEKNMFTENPPHEPIAIKHLSSLQGQTTYIVKQLKQQSNLKNIALLYRNNASSTALMNVFDQAGIPFYMKDADHRFFSHWVVQDLLNIMRMTYTDKRLDLYEGVYSKLKGYVSKKQFIELTRVHSRNVSVFDTLLSHVTLHEYQHKHLLECRDTLREMKGMPPKQAISVIRYRLHYEKSVLKMCERLGFRKDYILSILDTLAEIATDLRSMEEFAQRLKHLERVMKQAKFRKGENVVTLSTFHSAKGLEFDHVYMIDLVDGVIPSAEDKKSREGLEEATRLFYVGMTRAKKHLELLSYQEQGGESSFVTYVKELTMPAPKKTRLQGKQEKRIIPPRKSYNPNAIKSRNHLVPGTIVHHRTFGQGQIKDLTIDKLIVRFSAGVKTLAVDTVLEMGILEPVPN</sequence>
<dbReference type="PROSITE" id="PS51217">
    <property type="entry name" value="UVRD_HELICASE_CTER"/>
    <property type="match status" value="1"/>
</dbReference>
<evidence type="ECO:0000259" key="13">
    <source>
        <dbReference type="PROSITE" id="PS51217"/>
    </source>
</evidence>
<dbReference type="InterPro" id="IPR000212">
    <property type="entry name" value="DNA_helicase_UvrD/REP"/>
</dbReference>
<evidence type="ECO:0000256" key="1">
    <source>
        <dbReference type="ARBA" id="ARBA00009922"/>
    </source>
</evidence>
<comment type="caution">
    <text evidence="14">The sequence shown here is derived from an EMBL/GenBank/DDBJ whole genome shotgun (WGS) entry which is preliminary data.</text>
</comment>
<gene>
    <name evidence="14" type="ORF">A374_00365</name>
</gene>
<evidence type="ECO:0000313" key="15">
    <source>
        <dbReference type="Proteomes" id="UP000004080"/>
    </source>
</evidence>
<dbReference type="PANTHER" id="PTHR11070">
    <property type="entry name" value="UVRD / RECB / PCRA DNA HELICASE FAMILY MEMBER"/>
    <property type="match status" value="1"/>
</dbReference>
<dbReference type="InterPro" id="IPR027417">
    <property type="entry name" value="P-loop_NTPase"/>
</dbReference>
<dbReference type="InterPro" id="IPR014017">
    <property type="entry name" value="DNA_helicase_UvrD-like_C"/>
</dbReference>
<dbReference type="PROSITE" id="PS51198">
    <property type="entry name" value="UVRD_HELICASE_ATP_BIND"/>
    <property type="match status" value="1"/>
</dbReference>
<accession>I8J6D8</accession>
<dbReference type="Pfam" id="PF00580">
    <property type="entry name" value="UvrD-helicase"/>
    <property type="match status" value="1"/>
</dbReference>
<evidence type="ECO:0000256" key="2">
    <source>
        <dbReference type="ARBA" id="ARBA00022741"/>
    </source>
</evidence>
<dbReference type="SUPFAM" id="SSF52540">
    <property type="entry name" value="P-loop containing nucleoside triphosphate hydrolases"/>
    <property type="match status" value="1"/>
</dbReference>
<protein>
    <recommendedName>
        <fullName evidence="9">DNA 3'-5' helicase</fullName>
        <ecNumber evidence="9">5.6.2.4</ecNumber>
    </recommendedName>
</protein>
<name>I8J6D8_9BACL</name>
<dbReference type="Gene3D" id="1.10.10.160">
    <property type="match status" value="1"/>
</dbReference>
<keyword evidence="5 11" id="KW-0067">ATP-binding</keyword>
<dbReference type="GO" id="GO:0016887">
    <property type="term" value="F:ATP hydrolysis activity"/>
    <property type="evidence" value="ECO:0007669"/>
    <property type="project" value="RHEA"/>
</dbReference>
<feature type="binding site" evidence="11">
    <location>
        <begin position="35"/>
        <end position="42"/>
    </location>
    <ligand>
        <name>ATP</name>
        <dbReference type="ChEBI" id="CHEBI:30616"/>
    </ligand>
</feature>
<keyword evidence="7" id="KW-0413">Isomerase</keyword>
<dbReference type="AlphaFoldDB" id="I8J6D8"/>
<evidence type="ECO:0000313" key="14">
    <source>
        <dbReference type="EMBL" id="EIT87381.1"/>
    </source>
</evidence>
<dbReference type="RefSeq" id="WP_007200184.1">
    <property type="nucleotide sequence ID" value="NZ_AKKV01000005.1"/>
</dbReference>
<comment type="catalytic activity">
    <reaction evidence="8">
        <text>Couples ATP hydrolysis with the unwinding of duplex DNA by translocating in the 3'-5' direction.</text>
        <dbReference type="EC" id="5.6.2.4"/>
    </reaction>
</comment>
<dbReference type="GO" id="GO:0000725">
    <property type="term" value="P:recombinational repair"/>
    <property type="evidence" value="ECO:0007669"/>
    <property type="project" value="TreeGrafter"/>
</dbReference>
<dbReference type="EMBL" id="AKKV01000005">
    <property type="protein sequence ID" value="EIT87381.1"/>
    <property type="molecule type" value="Genomic_DNA"/>
</dbReference>
<dbReference type="CDD" id="cd18807">
    <property type="entry name" value="SF1_C_UvrD"/>
    <property type="match status" value="1"/>
</dbReference>
<dbReference type="Proteomes" id="UP000004080">
    <property type="component" value="Unassembled WGS sequence"/>
</dbReference>
<dbReference type="Gene3D" id="3.40.50.300">
    <property type="entry name" value="P-loop containing nucleotide triphosphate hydrolases"/>
    <property type="match status" value="2"/>
</dbReference>
<evidence type="ECO:0000259" key="12">
    <source>
        <dbReference type="PROSITE" id="PS51198"/>
    </source>
</evidence>
<dbReference type="OrthoDB" id="9810135at2"/>
<dbReference type="PANTHER" id="PTHR11070:SF2">
    <property type="entry name" value="ATP-DEPENDENT DNA HELICASE SRS2"/>
    <property type="match status" value="1"/>
</dbReference>
<dbReference type="InterPro" id="IPR013986">
    <property type="entry name" value="DExx_box_DNA_helicase_dom_sf"/>
</dbReference>
<proteinExistence type="inferred from homology"/>
<evidence type="ECO:0000256" key="4">
    <source>
        <dbReference type="ARBA" id="ARBA00022806"/>
    </source>
</evidence>
<evidence type="ECO:0000256" key="7">
    <source>
        <dbReference type="ARBA" id="ARBA00023235"/>
    </source>
</evidence>
<keyword evidence="2 11" id="KW-0547">Nucleotide-binding</keyword>
<feature type="domain" description="UvrD-like helicase ATP-binding" evidence="12">
    <location>
        <begin position="14"/>
        <end position="305"/>
    </location>
</feature>
<keyword evidence="6" id="KW-0238">DNA-binding</keyword>
<feature type="domain" description="UvrD-like helicase C-terminal" evidence="13">
    <location>
        <begin position="306"/>
        <end position="569"/>
    </location>
</feature>
<dbReference type="PATRIC" id="fig|1196324.3.peg.74"/>
<comment type="catalytic activity">
    <reaction evidence="10">
        <text>ATP + H2O = ADP + phosphate + H(+)</text>
        <dbReference type="Rhea" id="RHEA:13065"/>
        <dbReference type="ChEBI" id="CHEBI:15377"/>
        <dbReference type="ChEBI" id="CHEBI:15378"/>
        <dbReference type="ChEBI" id="CHEBI:30616"/>
        <dbReference type="ChEBI" id="CHEBI:43474"/>
        <dbReference type="ChEBI" id="CHEBI:456216"/>
        <dbReference type="EC" id="5.6.2.4"/>
    </reaction>
</comment>
<dbReference type="InterPro" id="IPR014016">
    <property type="entry name" value="UvrD-like_ATP-bd"/>
</dbReference>
<dbReference type="STRING" id="1196324.A374_00365"/>
<reference evidence="14 15" key="1">
    <citation type="journal article" date="2012" name="J. Bacteriol.">
        <title>Genome of Bacillus macauensis ZFHKF-1, a Long-Chain-Forming Bacterium.</title>
        <authorList>
            <person name="Cai L."/>
            <person name="Zhang T."/>
        </authorList>
    </citation>
    <scope>NUCLEOTIDE SEQUENCE [LARGE SCALE GENOMIC DNA]</scope>
    <source>
        <strain evidence="14 15">ZFHKF-1</strain>
    </source>
</reference>
<organism evidence="14 15">
    <name type="scientific">Fictibacillus macauensis ZFHKF-1</name>
    <dbReference type="NCBI Taxonomy" id="1196324"/>
    <lineage>
        <taxon>Bacteria</taxon>
        <taxon>Bacillati</taxon>
        <taxon>Bacillota</taxon>
        <taxon>Bacilli</taxon>
        <taxon>Bacillales</taxon>
        <taxon>Fictibacillaceae</taxon>
        <taxon>Fictibacillus</taxon>
    </lineage>
</organism>